<proteinExistence type="predicted"/>
<name>A0A7W7EXM8_9SPHN</name>
<dbReference type="Proteomes" id="UP000574769">
    <property type="component" value="Unassembled WGS sequence"/>
</dbReference>
<accession>A0A7W7EXM8</accession>
<dbReference type="EMBL" id="JACHNY010000004">
    <property type="protein sequence ID" value="MBB4617898.1"/>
    <property type="molecule type" value="Genomic_DNA"/>
</dbReference>
<dbReference type="GO" id="GO:0016788">
    <property type="term" value="F:hydrolase activity, acting on ester bonds"/>
    <property type="evidence" value="ECO:0007669"/>
    <property type="project" value="UniProtKB-ARBA"/>
</dbReference>
<dbReference type="AlphaFoldDB" id="A0A7W7EXM8"/>
<sequence length="819" mass="88162">MTTVTYTVTENAATGVARTIKIGVRARSGSSIPSPRTDWKDDTYPVMTFVLPIGATSATDTISTKGNLSPDGPREWEFYEISRSPAGGTLSMNPQFGTITDDDTADPVITYTAWPYSDDLEDAADGSDPLVRSNWSATGNSADRYRVGTYSNGKAVFNGNIYRPMNYLTFGPDLNIDGLDWGFEVEIDENRAGNAGATNGNAWETSRQSALLFYRGEGDYLEVGAGDTGILPAIANVLNGGTSTRIGNTFRHQLQTAPTALPGGSPSVKTLFQYYNGGLRARLMGTGDWALRADKATYPFDVAEVSKITGLTDLAARHGRFGYRNSTWTYPLLNGIRIRPLRMIITSHARYCSRTTFTSGIGRIWIKGAYRGNAVSWAYRLRNKPANTIAQDWKACSDVVTDAGAGTFSLNCIIPQGGPYEIELAMTDSDGKVHTTWTKRVACGRFFITNGQSNSLMRGNAVSDLPAFSPLAACTPITTLENKEGVPAFEMHGMGTAEYAFPSNIEMSRTIAEATGLPCLTISTGIGGSGISGIFGDTGYAGTFVPTRARIDGVVDGVLWDQGEGDRDGVYSPDTYYDQLKAGYLKMVDTSGNPNLPMWISPIGNFPSNNPPNGLTTFPQMDRYERVVKLAYEKLIAEYPGKIMYADSKLGQVHGDGDWYHYKALAATGYPSMGRRAGYSIAKYLGISTPDGRGPLPNALSRSGAVLTLSMDMNGATGLTDLVTNSTISGDTRGTPALAGALYGYEVSADDFTSLLAISSIVRSGNTLVITLAADPGKPVKLRSFHGASYEDRYLFWGTYANGRDNIPVAPIINYLTSN</sequence>
<dbReference type="Gene3D" id="3.40.50.1110">
    <property type="entry name" value="SGNH hydrolase"/>
    <property type="match status" value="1"/>
</dbReference>
<evidence type="ECO:0000313" key="2">
    <source>
        <dbReference type="Proteomes" id="UP000574769"/>
    </source>
</evidence>
<evidence type="ECO:0000313" key="1">
    <source>
        <dbReference type="EMBL" id="MBB4617898.1"/>
    </source>
</evidence>
<dbReference type="SUPFAM" id="SSF52266">
    <property type="entry name" value="SGNH hydrolase"/>
    <property type="match status" value="1"/>
</dbReference>
<protein>
    <recommendedName>
        <fullName evidence="3">Sialate O-acetylesterase domain-containing protein</fullName>
    </recommendedName>
</protein>
<dbReference type="InterPro" id="IPR036514">
    <property type="entry name" value="SGNH_hydro_sf"/>
</dbReference>
<dbReference type="RefSeq" id="WP_184114263.1">
    <property type="nucleotide sequence ID" value="NZ_JACHNY010000004.1"/>
</dbReference>
<keyword evidence="2" id="KW-1185">Reference proteome</keyword>
<reference evidence="1 2" key="1">
    <citation type="submission" date="2020-08" db="EMBL/GenBank/DDBJ databases">
        <title>Genomic Encyclopedia of Type Strains, Phase IV (KMG-IV): sequencing the most valuable type-strain genomes for metagenomic binning, comparative biology and taxonomic classification.</title>
        <authorList>
            <person name="Goeker M."/>
        </authorList>
    </citation>
    <scope>NUCLEOTIDE SEQUENCE [LARGE SCALE GENOMIC DNA]</scope>
    <source>
        <strain evidence="1 2">DSM 15867</strain>
    </source>
</reference>
<comment type="caution">
    <text evidence="1">The sequence shown here is derived from an EMBL/GenBank/DDBJ whole genome shotgun (WGS) entry which is preliminary data.</text>
</comment>
<gene>
    <name evidence="1" type="ORF">GGQ96_002034</name>
</gene>
<evidence type="ECO:0008006" key="3">
    <source>
        <dbReference type="Google" id="ProtNLM"/>
    </source>
</evidence>
<organism evidence="1 2">
    <name type="scientific">Sphingomonas abaci</name>
    <dbReference type="NCBI Taxonomy" id="237611"/>
    <lineage>
        <taxon>Bacteria</taxon>
        <taxon>Pseudomonadati</taxon>
        <taxon>Pseudomonadota</taxon>
        <taxon>Alphaproteobacteria</taxon>
        <taxon>Sphingomonadales</taxon>
        <taxon>Sphingomonadaceae</taxon>
        <taxon>Sphingomonas</taxon>
    </lineage>
</organism>